<keyword evidence="2" id="KW-1185">Reference proteome</keyword>
<name>A0ACB8YKG5_ARCLA</name>
<protein>
    <submittedName>
        <fullName evidence="1">Uncharacterized protein</fullName>
    </submittedName>
</protein>
<dbReference type="Proteomes" id="UP001055879">
    <property type="component" value="Linkage Group LG12"/>
</dbReference>
<evidence type="ECO:0000313" key="1">
    <source>
        <dbReference type="EMBL" id="KAI3685804.1"/>
    </source>
</evidence>
<comment type="caution">
    <text evidence="1">The sequence shown here is derived from an EMBL/GenBank/DDBJ whole genome shotgun (WGS) entry which is preliminary data.</text>
</comment>
<gene>
    <name evidence="1" type="ORF">L6452_35062</name>
</gene>
<organism evidence="1 2">
    <name type="scientific">Arctium lappa</name>
    <name type="common">Greater burdock</name>
    <name type="synonym">Lappa major</name>
    <dbReference type="NCBI Taxonomy" id="4217"/>
    <lineage>
        <taxon>Eukaryota</taxon>
        <taxon>Viridiplantae</taxon>
        <taxon>Streptophyta</taxon>
        <taxon>Embryophyta</taxon>
        <taxon>Tracheophyta</taxon>
        <taxon>Spermatophyta</taxon>
        <taxon>Magnoliopsida</taxon>
        <taxon>eudicotyledons</taxon>
        <taxon>Gunneridae</taxon>
        <taxon>Pentapetalae</taxon>
        <taxon>asterids</taxon>
        <taxon>campanulids</taxon>
        <taxon>Asterales</taxon>
        <taxon>Asteraceae</taxon>
        <taxon>Carduoideae</taxon>
        <taxon>Cardueae</taxon>
        <taxon>Arctiinae</taxon>
        <taxon>Arctium</taxon>
    </lineage>
</organism>
<reference evidence="2" key="1">
    <citation type="journal article" date="2022" name="Mol. Ecol. Resour.">
        <title>The genomes of chicory, endive, great burdock and yacon provide insights into Asteraceae palaeo-polyploidization history and plant inulin production.</title>
        <authorList>
            <person name="Fan W."/>
            <person name="Wang S."/>
            <person name="Wang H."/>
            <person name="Wang A."/>
            <person name="Jiang F."/>
            <person name="Liu H."/>
            <person name="Zhao H."/>
            <person name="Xu D."/>
            <person name="Zhang Y."/>
        </authorList>
    </citation>
    <scope>NUCLEOTIDE SEQUENCE [LARGE SCALE GENOMIC DNA]</scope>
    <source>
        <strain evidence="2">cv. Niubang</strain>
    </source>
</reference>
<dbReference type="EMBL" id="CM042058">
    <property type="protein sequence ID" value="KAI3685804.1"/>
    <property type="molecule type" value="Genomic_DNA"/>
</dbReference>
<sequence length="102" mass="11180">MATRSFLYGGDSGGFNSALLPNKRAPCSSSSKPLDSFFISESSHSLEEMRMNPNVSIPPLQNPQPIDIDAIIAAMATRQPQQPSNDDIEDDHDDEETDLQDD</sequence>
<reference evidence="1 2" key="2">
    <citation type="journal article" date="2022" name="Mol. Ecol. Resour.">
        <title>The genomes of chicory, endive, great burdock and yacon provide insights into Asteraceae paleo-polyploidization history and plant inulin production.</title>
        <authorList>
            <person name="Fan W."/>
            <person name="Wang S."/>
            <person name="Wang H."/>
            <person name="Wang A."/>
            <person name="Jiang F."/>
            <person name="Liu H."/>
            <person name="Zhao H."/>
            <person name="Xu D."/>
            <person name="Zhang Y."/>
        </authorList>
    </citation>
    <scope>NUCLEOTIDE SEQUENCE [LARGE SCALE GENOMIC DNA]</scope>
    <source>
        <strain evidence="2">cv. Niubang</strain>
    </source>
</reference>
<proteinExistence type="predicted"/>
<accession>A0ACB8YKG5</accession>
<evidence type="ECO:0000313" key="2">
    <source>
        <dbReference type="Proteomes" id="UP001055879"/>
    </source>
</evidence>